<reference evidence="1 2" key="1">
    <citation type="journal article" date="2020" name="BMC Genomics">
        <title>Intraspecific diversification of the crop wild relative Brassica cretica Lam. using demographic model selection.</title>
        <authorList>
            <person name="Kioukis A."/>
            <person name="Michalopoulou V.A."/>
            <person name="Briers L."/>
            <person name="Pirintsos S."/>
            <person name="Studholme D.J."/>
            <person name="Pavlidis P."/>
            <person name="Sarris P.F."/>
        </authorList>
    </citation>
    <scope>NUCLEOTIDE SEQUENCE [LARGE SCALE GENOMIC DNA]</scope>
    <source>
        <strain evidence="2">cv. PFS-1207/04</strain>
    </source>
</reference>
<gene>
    <name evidence="1" type="ORF">DY000_02017511</name>
</gene>
<protein>
    <submittedName>
        <fullName evidence="1">Uncharacterized protein</fullName>
    </submittedName>
</protein>
<dbReference type="Proteomes" id="UP000266723">
    <property type="component" value="Unassembled WGS sequence"/>
</dbReference>
<keyword evidence="2" id="KW-1185">Reference proteome</keyword>
<dbReference type="EMBL" id="QGKV02000759">
    <property type="protein sequence ID" value="KAF3569350.1"/>
    <property type="molecule type" value="Genomic_DNA"/>
</dbReference>
<evidence type="ECO:0000313" key="2">
    <source>
        <dbReference type="Proteomes" id="UP000266723"/>
    </source>
</evidence>
<organism evidence="1 2">
    <name type="scientific">Brassica cretica</name>
    <name type="common">Mustard</name>
    <dbReference type="NCBI Taxonomy" id="69181"/>
    <lineage>
        <taxon>Eukaryota</taxon>
        <taxon>Viridiplantae</taxon>
        <taxon>Streptophyta</taxon>
        <taxon>Embryophyta</taxon>
        <taxon>Tracheophyta</taxon>
        <taxon>Spermatophyta</taxon>
        <taxon>Magnoliopsida</taxon>
        <taxon>eudicotyledons</taxon>
        <taxon>Gunneridae</taxon>
        <taxon>Pentapetalae</taxon>
        <taxon>rosids</taxon>
        <taxon>malvids</taxon>
        <taxon>Brassicales</taxon>
        <taxon>Brassicaceae</taxon>
        <taxon>Brassiceae</taxon>
        <taxon>Brassica</taxon>
    </lineage>
</organism>
<sequence>MTHDRVWCPVSSDHNTSQHIKTATVVASPLPREIKPEPSSLLRHGYNLRSHRIKLHGELLHLRQCRTLLPRGSNPRLNRSHPPQDSLFHAGLSSTVAVLVVAVKEIWRKKGRSLQWWILE</sequence>
<comment type="caution">
    <text evidence="1">The sequence shown here is derived from an EMBL/GenBank/DDBJ whole genome shotgun (WGS) entry which is preliminary data.</text>
</comment>
<evidence type="ECO:0000313" key="1">
    <source>
        <dbReference type="EMBL" id="KAF3569350.1"/>
    </source>
</evidence>
<proteinExistence type="predicted"/>
<name>A0ABQ7DCD4_BRACR</name>
<accession>A0ABQ7DCD4</accession>